<accession>A0A336LYY4</accession>
<evidence type="ECO:0000256" key="12">
    <source>
        <dbReference type="ARBA" id="ARBA00023274"/>
    </source>
</evidence>
<feature type="repeat" description="ANK" evidence="14">
    <location>
        <begin position="524"/>
        <end position="556"/>
    </location>
</feature>
<evidence type="ECO:0000256" key="11">
    <source>
        <dbReference type="ARBA" id="ARBA00023180"/>
    </source>
</evidence>
<feature type="transmembrane region" description="Helical" evidence="16">
    <location>
        <begin position="1022"/>
        <end position="1042"/>
    </location>
</feature>
<evidence type="ECO:0000256" key="15">
    <source>
        <dbReference type="SAM" id="Coils"/>
    </source>
</evidence>
<dbReference type="SMART" id="SM00248">
    <property type="entry name" value="ANK"/>
    <property type="match status" value="9"/>
</dbReference>
<dbReference type="PRINTS" id="PR01415">
    <property type="entry name" value="ANKYRIN"/>
</dbReference>
<feature type="transmembrane region" description="Helical" evidence="16">
    <location>
        <begin position="1089"/>
        <end position="1111"/>
    </location>
</feature>
<feature type="transmembrane region" description="Helical" evidence="16">
    <location>
        <begin position="858"/>
        <end position="881"/>
    </location>
</feature>
<keyword evidence="2" id="KW-0813">Transport</keyword>
<evidence type="ECO:0000256" key="4">
    <source>
        <dbReference type="ARBA" id="ARBA00022692"/>
    </source>
</evidence>
<keyword evidence="12" id="KW-0687">Ribonucleoprotein</keyword>
<reference evidence="18" key="1">
    <citation type="submission" date="2018-04" db="EMBL/GenBank/DDBJ databases">
        <authorList>
            <person name="Go L.Y."/>
            <person name="Mitchell J.A."/>
        </authorList>
    </citation>
    <scope>NUCLEOTIDE SEQUENCE</scope>
    <source>
        <tissue evidence="18">Whole organism</tissue>
    </source>
</reference>
<feature type="repeat" description="ANK" evidence="14">
    <location>
        <begin position="492"/>
        <end position="524"/>
    </location>
</feature>
<feature type="domain" description="Ion transport" evidence="17">
    <location>
        <begin position="888"/>
        <end position="1120"/>
    </location>
</feature>
<sequence>MASGNFANSNTRAMASGSCRLNHRVTNQKLKDFALSTTGVTRACSNQVTVTAVPVLKKEKTSRAMKAYLERAREHDEFIKTQQFEYQIGKRHLANMMGEDPETFTQADVDRAIQYLFPSGLFDPKARPIMKPPEEVFPPRKAAEFDEAGRPFHAFFFTGKPNFYQLMYDVVEQMNGLYAYEDKMIRKGLSPDPTQKIDTLGSTWITKDKLELMLVEKIMDREYENLISALERLVALPYSYRIKDFIDKYRKPLLQRQAQESEIPEVQYDEKGRAFITTYECRRKRANGDVTVTSPGTGEITINGQDIHYFMDKQCRYKEGSMKPKAKPLLHRRVSKAVSLQIENEAVPLSLTTRFKTVPNNVRWRPDPNSVIDETYPSNHVFMEVGPSPPAESAPSMYDSFEEPSADLSIMICGETIRASITDQMKLVAGRQQLLDDIEQGNVIKENLTETFKDATKSEKNLCLLWAAYLKRWDLLEGIVEEGADIQYVDSSGITALHLCAFSGCIASTSFFIENGINVNSLPKYFTPLHFAAFGNSPETAKLLINNGADINMDTTKQNCEESLLHCAVRANAVDCVKLFVKEGVDVNSLKPNGTNGIHLAADLGHAECLAALLQSETADPNIRICVREKESTALHLAADEGNAECVNLLLSKGADAKMKNHRGFTALHLAARTSSFDCVEALLRVGGADPNAEDFDHRTPLHAAVGKAESAFDILEVLIQWGADVNKKDIYGFSALHLAALDGLSHCVEMLIFHGADVTTKSKKGTTALNVITRKTPASLAMVTQQLDAAITMTHAQETNNHEIELQLDFRHILQFCHPREISYLNTFVDEGQKEILQHPLCTAFLYIKWGKIRKYYIARLLFCFTFVLFLTLYVLTALAHNCYNGSKDMEETIQEQELCQKQSILGDMLRNNPFVMEMQWWVLVAITLVEICRKIYGITGYSSIKHYVTQIENLIEWFVILSVFVISYIYTNRTYTWQNHIGAFAVLLGWTNMMLMVGQLPVFGAYVAMYTKVQGEFAKLFMAYSCMLVGFTISFCVIFPSSSSFANPFMGFITVLVMMTGEQDLELLINDPDGKDPPFLLEISAQITFVLFLLFVTVILMNLLVGIAVHDIQGLKKTAGLSKLVRQTKLISYIESALFNGWLPNWLRSLLYYTALVSPQAFRVVLSVKPLNPGEKRLPRDILMAAYEIAKHRKPTGHTVLQQKNPQSNYFSYKTKYNNNNLSTIIMDRSYDQDLFETESICTLTTKIEENAEKIDKLTNEIQDLKSALNQNHKLIFPLIFTNMMGKVDIVANVSGGGPSGQAGAIRWGISMGLRCFVEKDMIEKMRLAGLLQRDFRTRERKKYGQAGARKKFTWKRR</sequence>
<dbReference type="PROSITE" id="PS50088">
    <property type="entry name" value="ANK_REPEAT"/>
    <property type="match status" value="6"/>
</dbReference>
<feature type="repeat" description="ANK" evidence="14">
    <location>
        <begin position="630"/>
        <end position="662"/>
    </location>
</feature>
<keyword evidence="5" id="KW-0677">Repeat</keyword>
<evidence type="ECO:0000256" key="5">
    <source>
        <dbReference type="ARBA" id="ARBA00022737"/>
    </source>
</evidence>
<dbReference type="GO" id="GO:0005840">
    <property type="term" value="C:ribosome"/>
    <property type="evidence" value="ECO:0007669"/>
    <property type="project" value="UniProtKB-KW"/>
</dbReference>
<protein>
    <submittedName>
        <fullName evidence="19">CSON008502 protein</fullName>
    </submittedName>
</protein>
<proteinExistence type="predicted"/>
<evidence type="ECO:0000256" key="7">
    <source>
        <dbReference type="ARBA" id="ARBA00022989"/>
    </source>
</evidence>
<dbReference type="InterPro" id="IPR000754">
    <property type="entry name" value="Ribosomal_uS9"/>
</dbReference>
<dbReference type="EMBL" id="UFQS01000320">
    <property type="protein sequence ID" value="SSX02826.1"/>
    <property type="molecule type" value="Genomic_DNA"/>
</dbReference>
<dbReference type="EMBL" id="UFQT01000320">
    <property type="protein sequence ID" value="SSX23194.1"/>
    <property type="molecule type" value="Genomic_DNA"/>
</dbReference>
<dbReference type="SUPFAM" id="SSF54211">
    <property type="entry name" value="Ribosomal protein S5 domain 2-like"/>
    <property type="match status" value="1"/>
</dbReference>
<keyword evidence="11" id="KW-0325">Glycoprotein</keyword>
<dbReference type="Gene3D" id="1.10.287.70">
    <property type="match status" value="1"/>
</dbReference>
<dbReference type="InterPro" id="IPR020568">
    <property type="entry name" value="Ribosomal_Su5_D2-typ_SF"/>
</dbReference>
<evidence type="ECO:0000256" key="1">
    <source>
        <dbReference type="ARBA" id="ARBA00004141"/>
    </source>
</evidence>
<keyword evidence="3" id="KW-0716">Sensory transduction</keyword>
<dbReference type="GO" id="GO:0005216">
    <property type="term" value="F:monoatomic ion channel activity"/>
    <property type="evidence" value="ECO:0007669"/>
    <property type="project" value="InterPro"/>
</dbReference>
<dbReference type="Pfam" id="PF00380">
    <property type="entry name" value="Ribosomal_S9"/>
    <property type="match status" value="1"/>
</dbReference>
<evidence type="ECO:0000259" key="17">
    <source>
        <dbReference type="Pfam" id="PF00520"/>
    </source>
</evidence>
<feature type="coiled-coil region" evidence="15">
    <location>
        <begin position="1250"/>
        <end position="1277"/>
    </location>
</feature>
<dbReference type="GO" id="GO:0003735">
    <property type="term" value="F:structural constituent of ribosome"/>
    <property type="evidence" value="ECO:0007669"/>
    <property type="project" value="InterPro"/>
</dbReference>
<dbReference type="InterPro" id="IPR052076">
    <property type="entry name" value="TRP_cation_channel"/>
</dbReference>
<keyword evidence="10 16" id="KW-0472">Membrane</keyword>
<dbReference type="Gene3D" id="1.25.40.20">
    <property type="entry name" value="Ankyrin repeat-containing domain"/>
    <property type="match status" value="1"/>
</dbReference>
<keyword evidence="15" id="KW-0175">Coiled coil</keyword>
<feature type="transmembrane region" description="Helical" evidence="16">
    <location>
        <begin position="956"/>
        <end position="973"/>
    </location>
</feature>
<dbReference type="VEuPathDB" id="VectorBase:CSON008502"/>
<reference evidence="19" key="2">
    <citation type="submission" date="2018-07" db="EMBL/GenBank/DDBJ databases">
        <authorList>
            <person name="Quirk P.G."/>
            <person name="Krulwich T.A."/>
        </authorList>
    </citation>
    <scope>NUCLEOTIDE SEQUENCE</scope>
</reference>
<dbReference type="InterPro" id="IPR014721">
    <property type="entry name" value="Ribsml_uS5_D2-typ_fold_subgr"/>
</dbReference>
<evidence type="ECO:0000256" key="3">
    <source>
        <dbReference type="ARBA" id="ARBA00022606"/>
    </source>
</evidence>
<evidence type="ECO:0000256" key="9">
    <source>
        <dbReference type="ARBA" id="ARBA00023065"/>
    </source>
</evidence>
<name>A0A336LYY4_CULSO</name>
<dbReference type="SUPFAM" id="SSF48403">
    <property type="entry name" value="Ankyrin repeat"/>
    <property type="match status" value="1"/>
</dbReference>
<dbReference type="Pfam" id="PF12796">
    <property type="entry name" value="Ank_2"/>
    <property type="match status" value="3"/>
</dbReference>
<dbReference type="GO" id="GO:0006412">
    <property type="term" value="P:translation"/>
    <property type="evidence" value="ECO:0007669"/>
    <property type="project" value="InterPro"/>
</dbReference>
<dbReference type="Gene3D" id="3.30.230.10">
    <property type="match status" value="1"/>
</dbReference>
<evidence type="ECO:0000256" key="2">
    <source>
        <dbReference type="ARBA" id="ARBA00022448"/>
    </source>
</evidence>
<dbReference type="Pfam" id="PF00023">
    <property type="entry name" value="Ank"/>
    <property type="match status" value="1"/>
</dbReference>
<dbReference type="InterPro" id="IPR005821">
    <property type="entry name" value="Ion_trans_dom"/>
</dbReference>
<dbReference type="PANTHER" id="PTHR47143:SF1">
    <property type="entry name" value="ION_TRANS DOMAIN-CONTAINING PROTEIN"/>
    <property type="match status" value="1"/>
</dbReference>
<dbReference type="GO" id="GO:1990904">
    <property type="term" value="C:ribonucleoprotein complex"/>
    <property type="evidence" value="ECO:0007669"/>
    <property type="project" value="UniProtKB-KW"/>
</dbReference>
<dbReference type="InterPro" id="IPR036770">
    <property type="entry name" value="Ankyrin_rpt-contain_sf"/>
</dbReference>
<feature type="repeat" description="ANK" evidence="14">
    <location>
        <begin position="697"/>
        <end position="731"/>
    </location>
</feature>
<dbReference type="PROSITE" id="PS50297">
    <property type="entry name" value="ANK_REP_REGION"/>
    <property type="match status" value="5"/>
</dbReference>
<keyword evidence="9" id="KW-0406">Ion transport</keyword>
<feature type="repeat" description="ANK" evidence="14">
    <location>
        <begin position="663"/>
        <end position="696"/>
    </location>
</feature>
<evidence type="ECO:0000256" key="13">
    <source>
        <dbReference type="ARBA" id="ARBA00023303"/>
    </source>
</evidence>
<dbReference type="InterPro" id="IPR002110">
    <property type="entry name" value="Ankyrin_rpt"/>
</dbReference>
<comment type="subcellular location">
    <subcellularLocation>
        <location evidence="1">Membrane</location>
        <topology evidence="1">Multi-pass membrane protein</topology>
    </subcellularLocation>
</comment>
<evidence type="ECO:0000256" key="6">
    <source>
        <dbReference type="ARBA" id="ARBA00022980"/>
    </source>
</evidence>
<feature type="repeat" description="ANK" evidence="14">
    <location>
        <begin position="732"/>
        <end position="764"/>
    </location>
</feature>
<dbReference type="Pfam" id="PF00520">
    <property type="entry name" value="Ion_trans"/>
    <property type="match status" value="1"/>
</dbReference>
<keyword evidence="4 16" id="KW-0812">Transmembrane</keyword>
<gene>
    <name evidence="19" type="primary">CSON008502</name>
</gene>
<dbReference type="GO" id="GO:0034703">
    <property type="term" value="C:cation channel complex"/>
    <property type="evidence" value="ECO:0007669"/>
    <property type="project" value="UniProtKB-ARBA"/>
</dbReference>
<dbReference type="PANTHER" id="PTHR47143">
    <property type="entry name" value="TRANSIENT RECEPTOR POTENTIAL CATION CHANNEL PROTEIN PAINLESS"/>
    <property type="match status" value="1"/>
</dbReference>
<evidence type="ECO:0000256" key="10">
    <source>
        <dbReference type="ARBA" id="ARBA00023136"/>
    </source>
</evidence>
<organism evidence="19">
    <name type="scientific">Culicoides sonorensis</name>
    <name type="common">Biting midge</name>
    <dbReference type="NCBI Taxonomy" id="179676"/>
    <lineage>
        <taxon>Eukaryota</taxon>
        <taxon>Metazoa</taxon>
        <taxon>Ecdysozoa</taxon>
        <taxon>Arthropoda</taxon>
        <taxon>Hexapoda</taxon>
        <taxon>Insecta</taxon>
        <taxon>Pterygota</taxon>
        <taxon>Neoptera</taxon>
        <taxon>Endopterygota</taxon>
        <taxon>Diptera</taxon>
        <taxon>Nematocera</taxon>
        <taxon>Chironomoidea</taxon>
        <taxon>Ceratopogonidae</taxon>
        <taxon>Ceratopogoninae</taxon>
        <taxon>Culicoides</taxon>
        <taxon>Monoculicoides</taxon>
    </lineage>
</organism>
<keyword evidence="6" id="KW-0689">Ribosomal protein</keyword>
<evidence type="ECO:0000256" key="16">
    <source>
        <dbReference type="SAM" id="Phobius"/>
    </source>
</evidence>
<keyword evidence="13" id="KW-0407">Ion channel</keyword>
<evidence type="ECO:0000313" key="18">
    <source>
        <dbReference type="EMBL" id="SSX02826.1"/>
    </source>
</evidence>
<keyword evidence="7 16" id="KW-1133">Transmembrane helix</keyword>
<evidence type="ECO:0000256" key="14">
    <source>
        <dbReference type="PROSITE-ProRule" id="PRU00023"/>
    </source>
</evidence>
<feature type="transmembrane region" description="Helical" evidence="16">
    <location>
        <begin position="985"/>
        <end position="1010"/>
    </location>
</feature>
<evidence type="ECO:0000256" key="8">
    <source>
        <dbReference type="ARBA" id="ARBA00023043"/>
    </source>
</evidence>
<keyword evidence="8 14" id="KW-0040">ANK repeat</keyword>
<evidence type="ECO:0000313" key="19">
    <source>
        <dbReference type="EMBL" id="SSX23194.1"/>
    </source>
</evidence>